<dbReference type="CDD" id="cd06225">
    <property type="entry name" value="HAMP"/>
    <property type="match status" value="1"/>
</dbReference>
<dbReference type="SUPFAM" id="SSF52172">
    <property type="entry name" value="CheY-like"/>
    <property type="match status" value="1"/>
</dbReference>
<dbReference type="SMART" id="SM00388">
    <property type="entry name" value="HisKA"/>
    <property type="match status" value="1"/>
</dbReference>
<dbReference type="CDD" id="cd00156">
    <property type="entry name" value="REC"/>
    <property type="match status" value="1"/>
</dbReference>
<reference evidence="14 15" key="1">
    <citation type="journal article" date="2018" name="Arch. Microbiol.">
        <title>New insights into the metabolic potential of the phototrophic purple bacterium Rhodopila globiformis DSM 161(T) from its draft genome sequence and evidence for a vanadium-dependent nitrogenase.</title>
        <authorList>
            <person name="Imhoff J.F."/>
            <person name="Rahn T."/>
            <person name="Kunzel S."/>
            <person name="Neulinger S.C."/>
        </authorList>
    </citation>
    <scope>NUCLEOTIDE SEQUENCE [LARGE SCALE GENOMIC DNA]</scope>
    <source>
        <strain evidence="14 15">DSM 161</strain>
    </source>
</reference>
<keyword evidence="4 10" id="KW-0597">Phosphoprotein</keyword>
<evidence type="ECO:0000259" key="11">
    <source>
        <dbReference type="PROSITE" id="PS50109"/>
    </source>
</evidence>
<keyword evidence="7" id="KW-0418">Kinase</keyword>
<dbReference type="InterPro" id="IPR003594">
    <property type="entry name" value="HATPase_dom"/>
</dbReference>
<name>A0A2S6N3E2_RHOGL</name>
<dbReference type="PROSITE" id="PS50885">
    <property type="entry name" value="HAMP"/>
    <property type="match status" value="1"/>
</dbReference>
<keyword evidence="8" id="KW-0067">ATP-binding</keyword>
<dbReference type="InterPro" id="IPR003660">
    <property type="entry name" value="HAMP_dom"/>
</dbReference>
<dbReference type="InterPro" id="IPR011006">
    <property type="entry name" value="CheY-like_superfamily"/>
</dbReference>
<accession>A0A2S6N3E2</accession>
<dbReference type="InterPro" id="IPR005467">
    <property type="entry name" value="His_kinase_dom"/>
</dbReference>
<evidence type="ECO:0000256" key="1">
    <source>
        <dbReference type="ARBA" id="ARBA00000085"/>
    </source>
</evidence>
<dbReference type="EMBL" id="NHRY01000232">
    <property type="protein sequence ID" value="PPQ29140.1"/>
    <property type="molecule type" value="Genomic_DNA"/>
</dbReference>
<dbReference type="SMART" id="SM00387">
    <property type="entry name" value="HATPase_c"/>
    <property type="match status" value="1"/>
</dbReference>
<dbReference type="Pfam" id="PF02518">
    <property type="entry name" value="HATPase_c"/>
    <property type="match status" value="1"/>
</dbReference>
<comment type="catalytic activity">
    <reaction evidence="1">
        <text>ATP + protein L-histidine = ADP + protein N-phospho-L-histidine.</text>
        <dbReference type="EC" id="2.7.13.3"/>
    </reaction>
</comment>
<dbReference type="Gene3D" id="3.30.565.10">
    <property type="entry name" value="Histidine kinase-like ATPase, C-terminal domain"/>
    <property type="match status" value="1"/>
</dbReference>
<dbReference type="SMART" id="SM00448">
    <property type="entry name" value="REC"/>
    <property type="match status" value="1"/>
</dbReference>
<evidence type="ECO:0000313" key="15">
    <source>
        <dbReference type="Proteomes" id="UP000239724"/>
    </source>
</evidence>
<evidence type="ECO:0000256" key="5">
    <source>
        <dbReference type="ARBA" id="ARBA00022679"/>
    </source>
</evidence>
<dbReference type="SMART" id="SM00304">
    <property type="entry name" value="HAMP"/>
    <property type="match status" value="1"/>
</dbReference>
<dbReference type="InterPro" id="IPR036097">
    <property type="entry name" value="HisK_dim/P_sf"/>
</dbReference>
<dbReference type="EC" id="2.7.13.3" evidence="3"/>
<dbReference type="InterPro" id="IPR036890">
    <property type="entry name" value="HATPase_C_sf"/>
</dbReference>
<dbReference type="SUPFAM" id="SSF47384">
    <property type="entry name" value="Homodimeric domain of signal transducing histidine kinase"/>
    <property type="match status" value="1"/>
</dbReference>
<dbReference type="Pfam" id="PF00672">
    <property type="entry name" value="HAMP"/>
    <property type="match status" value="1"/>
</dbReference>
<gene>
    <name evidence="14" type="ORF">CCS01_22360</name>
</gene>
<dbReference type="GO" id="GO:0000155">
    <property type="term" value="F:phosphorelay sensor kinase activity"/>
    <property type="evidence" value="ECO:0007669"/>
    <property type="project" value="InterPro"/>
</dbReference>
<dbReference type="PROSITE" id="PS50109">
    <property type="entry name" value="HIS_KIN"/>
    <property type="match status" value="1"/>
</dbReference>
<dbReference type="InterPro" id="IPR001789">
    <property type="entry name" value="Sig_transdc_resp-reg_receiver"/>
</dbReference>
<dbReference type="GO" id="GO:0016020">
    <property type="term" value="C:membrane"/>
    <property type="evidence" value="ECO:0007669"/>
    <property type="project" value="UniProtKB-SubCell"/>
</dbReference>
<feature type="domain" description="HAMP" evidence="13">
    <location>
        <begin position="298"/>
        <end position="351"/>
    </location>
</feature>
<dbReference type="SUPFAM" id="SSF55874">
    <property type="entry name" value="ATPase domain of HSP90 chaperone/DNA topoisomerase II/histidine kinase"/>
    <property type="match status" value="1"/>
</dbReference>
<dbReference type="GO" id="GO:0005524">
    <property type="term" value="F:ATP binding"/>
    <property type="evidence" value="ECO:0007669"/>
    <property type="project" value="UniProtKB-KW"/>
</dbReference>
<dbReference type="InterPro" id="IPR004358">
    <property type="entry name" value="Sig_transdc_His_kin-like_C"/>
</dbReference>
<evidence type="ECO:0000256" key="6">
    <source>
        <dbReference type="ARBA" id="ARBA00022741"/>
    </source>
</evidence>
<feature type="domain" description="Response regulatory" evidence="12">
    <location>
        <begin position="665"/>
        <end position="780"/>
    </location>
</feature>
<feature type="domain" description="Histidine kinase" evidence="11">
    <location>
        <begin position="407"/>
        <end position="641"/>
    </location>
</feature>
<evidence type="ECO:0000256" key="2">
    <source>
        <dbReference type="ARBA" id="ARBA00004370"/>
    </source>
</evidence>
<dbReference type="SUPFAM" id="SSF158472">
    <property type="entry name" value="HAMP domain-like"/>
    <property type="match status" value="1"/>
</dbReference>
<proteinExistence type="predicted"/>
<comment type="subcellular location">
    <subcellularLocation>
        <location evidence="2">Membrane</location>
    </subcellularLocation>
</comment>
<evidence type="ECO:0000313" key="14">
    <source>
        <dbReference type="EMBL" id="PPQ29140.1"/>
    </source>
</evidence>
<evidence type="ECO:0000256" key="7">
    <source>
        <dbReference type="ARBA" id="ARBA00022777"/>
    </source>
</evidence>
<evidence type="ECO:0000256" key="4">
    <source>
        <dbReference type="ARBA" id="ARBA00022553"/>
    </source>
</evidence>
<dbReference type="Gene3D" id="6.10.340.10">
    <property type="match status" value="1"/>
</dbReference>
<dbReference type="Pfam" id="PF00512">
    <property type="entry name" value="HisKA"/>
    <property type="match status" value="1"/>
</dbReference>
<dbReference type="PRINTS" id="PR00344">
    <property type="entry name" value="BCTRLSENSOR"/>
</dbReference>
<evidence type="ECO:0000256" key="9">
    <source>
        <dbReference type="ARBA" id="ARBA00023012"/>
    </source>
</evidence>
<evidence type="ECO:0000259" key="13">
    <source>
        <dbReference type="PROSITE" id="PS50885"/>
    </source>
</evidence>
<dbReference type="Pfam" id="PF00072">
    <property type="entry name" value="Response_reg"/>
    <property type="match status" value="1"/>
</dbReference>
<dbReference type="AlphaFoldDB" id="A0A2S6N3E2"/>
<keyword evidence="15" id="KW-1185">Reference proteome</keyword>
<dbReference type="Proteomes" id="UP000239724">
    <property type="component" value="Unassembled WGS sequence"/>
</dbReference>
<sequence>MVLLILGCLLPILTAQVYSQVNLYAERHGLLSGLVLRQAELANADMASILDATREVGILAAQFPEIQGGTPGCADRLTALRRGLAPYRFLAVVAPASGTVVCASAGAPLGLTESHGQWLDDMLAAHDLAIGPLVSEPDQDGGFVPIGVPVTGSGPNARPLLVVAALSTDWLARHLESGMVDHASPMARTALTVTDRKGAVIAQVPDPDPAAAKVLPDWLKPLVGRARQGVETLTDPDGHTLVAAFVPAAAAPAGVAVIDSLPLPAMTTDIDQAAFQDLLVIGGAAIVAVILAWVAGRRFIYRPTQALLQAARKWREGDLSARASISDAGSEFVALSQSFNAMAAGLQAREMERRLQSSFLEAQVAERTRELSETNNRLQVEIAGREKTETALHQAQKLQAVGQLAGGIAHDFNNMLATVLGNLELMERRVPQPGKPWTDSDAEKLQRLIERATGAVQRGGALTSRLLAFSRRQRLAARPTDINALLQELITLASSTLGRRVQVTAELHEALWPAMVDPSQVEAAILNLCLNARDAMPEGGRLTINTGNVTIEPFGTQPGSHGDLTPGHYVQVAISDTGVGMTPEVRARAFDPFFTTKGPGAGSGLGLSQVYGMARQSGGGVMIDSESGKGTCVTLYLPRAHATEAAVTEAPPDLALPTPGSPRELVLVVDDDSAVRQVTVEMARDLGCDVAQASGGEQAMAMVDQLPAPPKLILLDYAMPGMNGLQLARELRERGITAPIALVTGYAELLDADIAAGQLAGLLRKPFTIRELHALLAQLRAAANGTGASCLEPGLIEG</sequence>
<keyword evidence="5" id="KW-0808">Transferase</keyword>
<dbReference type="InterPro" id="IPR003661">
    <property type="entry name" value="HisK_dim/P_dom"/>
</dbReference>
<dbReference type="PROSITE" id="PS50110">
    <property type="entry name" value="RESPONSE_REGULATORY"/>
    <property type="match status" value="1"/>
</dbReference>
<keyword evidence="6" id="KW-0547">Nucleotide-binding</keyword>
<dbReference type="CDD" id="cd00082">
    <property type="entry name" value="HisKA"/>
    <property type="match status" value="1"/>
</dbReference>
<comment type="caution">
    <text evidence="14">The sequence shown here is derived from an EMBL/GenBank/DDBJ whole genome shotgun (WGS) entry which is preliminary data.</text>
</comment>
<organism evidence="14 15">
    <name type="scientific">Rhodopila globiformis</name>
    <name type="common">Rhodopseudomonas globiformis</name>
    <dbReference type="NCBI Taxonomy" id="1071"/>
    <lineage>
        <taxon>Bacteria</taxon>
        <taxon>Pseudomonadati</taxon>
        <taxon>Pseudomonadota</taxon>
        <taxon>Alphaproteobacteria</taxon>
        <taxon>Acetobacterales</taxon>
        <taxon>Acetobacteraceae</taxon>
        <taxon>Rhodopila</taxon>
    </lineage>
</organism>
<dbReference type="Gene3D" id="3.40.50.2300">
    <property type="match status" value="1"/>
</dbReference>
<feature type="modified residue" description="4-aspartylphosphate" evidence="10">
    <location>
        <position position="716"/>
    </location>
</feature>
<dbReference type="Gene3D" id="1.10.287.130">
    <property type="match status" value="1"/>
</dbReference>
<evidence type="ECO:0000256" key="10">
    <source>
        <dbReference type="PROSITE-ProRule" id="PRU00169"/>
    </source>
</evidence>
<evidence type="ECO:0000256" key="3">
    <source>
        <dbReference type="ARBA" id="ARBA00012438"/>
    </source>
</evidence>
<dbReference type="PANTHER" id="PTHR43065">
    <property type="entry name" value="SENSOR HISTIDINE KINASE"/>
    <property type="match status" value="1"/>
</dbReference>
<dbReference type="PANTHER" id="PTHR43065:SF46">
    <property type="entry name" value="C4-DICARBOXYLATE TRANSPORT SENSOR PROTEIN DCTB"/>
    <property type="match status" value="1"/>
</dbReference>
<evidence type="ECO:0000259" key="12">
    <source>
        <dbReference type="PROSITE" id="PS50110"/>
    </source>
</evidence>
<keyword evidence="9" id="KW-0902">Two-component regulatory system</keyword>
<evidence type="ECO:0000256" key="8">
    <source>
        <dbReference type="ARBA" id="ARBA00022840"/>
    </source>
</evidence>
<protein>
    <recommendedName>
        <fullName evidence="3">histidine kinase</fullName>
        <ecNumber evidence="3">2.7.13.3</ecNumber>
    </recommendedName>
</protein>